<reference evidence="2" key="2">
    <citation type="submission" date="2021-09" db="EMBL/GenBank/DDBJ databases">
        <authorList>
            <person name="Jia N."/>
            <person name="Wang J."/>
            <person name="Shi W."/>
            <person name="Du L."/>
            <person name="Sun Y."/>
            <person name="Zhan W."/>
            <person name="Jiang J."/>
            <person name="Wang Q."/>
            <person name="Zhang B."/>
            <person name="Ji P."/>
            <person name="Sakyi L.B."/>
            <person name="Cui X."/>
            <person name="Yuan T."/>
            <person name="Jiang B."/>
            <person name="Yang W."/>
            <person name="Lam T.T.-Y."/>
            <person name="Chang Q."/>
            <person name="Ding S."/>
            <person name="Wang X."/>
            <person name="Zhu J."/>
            <person name="Ruan X."/>
            <person name="Zhao L."/>
            <person name="Wei J."/>
            <person name="Que T."/>
            <person name="Du C."/>
            <person name="Cheng J."/>
            <person name="Dai P."/>
            <person name="Han X."/>
            <person name="Huang E."/>
            <person name="Gao Y."/>
            <person name="Liu J."/>
            <person name="Shao H."/>
            <person name="Ye R."/>
            <person name="Li L."/>
            <person name="Wei W."/>
            <person name="Wang X."/>
            <person name="Wang C."/>
            <person name="Huo Q."/>
            <person name="Li W."/>
            <person name="Guo W."/>
            <person name="Chen H."/>
            <person name="Chen S."/>
            <person name="Zhou L."/>
            <person name="Zhou L."/>
            <person name="Ni X."/>
            <person name="Tian J."/>
            <person name="Zhou Y."/>
            <person name="Sheng Y."/>
            <person name="Liu T."/>
            <person name="Pan Y."/>
            <person name="Xia L."/>
            <person name="Li J."/>
            <person name="Zhao F."/>
            <person name="Cao W."/>
        </authorList>
    </citation>
    <scope>NUCLEOTIDE SEQUENCE</scope>
    <source>
        <strain evidence="2">Rmic-2018</strain>
        <tissue evidence="2">Larvae</tissue>
    </source>
</reference>
<evidence type="ECO:0000313" key="2">
    <source>
        <dbReference type="EMBL" id="KAH7975277.1"/>
    </source>
</evidence>
<dbReference type="AlphaFoldDB" id="A0A9J6D175"/>
<dbReference type="Proteomes" id="UP000821866">
    <property type="component" value="Unassembled WGS sequence"/>
</dbReference>
<name>A0A9J6D175_RHIMP</name>
<keyword evidence="3" id="KW-1185">Reference proteome</keyword>
<feature type="compositionally biased region" description="Low complexity" evidence="1">
    <location>
        <begin position="38"/>
        <end position="56"/>
    </location>
</feature>
<proteinExistence type="predicted"/>
<dbReference type="EMBL" id="JABSTU010003209">
    <property type="protein sequence ID" value="KAH7975277.1"/>
    <property type="molecule type" value="Genomic_DNA"/>
</dbReference>
<comment type="caution">
    <text evidence="2">The sequence shown here is derived from an EMBL/GenBank/DDBJ whole genome shotgun (WGS) entry which is preliminary data.</text>
</comment>
<organism evidence="2 3">
    <name type="scientific">Rhipicephalus microplus</name>
    <name type="common">Cattle tick</name>
    <name type="synonym">Boophilus microplus</name>
    <dbReference type="NCBI Taxonomy" id="6941"/>
    <lineage>
        <taxon>Eukaryota</taxon>
        <taxon>Metazoa</taxon>
        <taxon>Ecdysozoa</taxon>
        <taxon>Arthropoda</taxon>
        <taxon>Chelicerata</taxon>
        <taxon>Arachnida</taxon>
        <taxon>Acari</taxon>
        <taxon>Parasitiformes</taxon>
        <taxon>Ixodida</taxon>
        <taxon>Ixodoidea</taxon>
        <taxon>Ixodidae</taxon>
        <taxon>Rhipicephalinae</taxon>
        <taxon>Rhipicephalus</taxon>
        <taxon>Boophilus</taxon>
    </lineage>
</organism>
<feature type="compositionally biased region" description="Acidic residues" evidence="1">
    <location>
        <begin position="13"/>
        <end position="22"/>
    </location>
</feature>
<accession>A0A9J6D175</accession>
<protein>
    <submittedName>
        <fullName evidence="2">Uncharacterized protein</fullName>
    </submittedName>
</protein>
<evidence type="ECO:0000313" key="3">
    <source>
        <dbReference type="Proteomes" id="UP000821866"/>
    </source>
</evidence>
<sequence length="301" mass="32985">MASCTDNDLHSEEECDSDEECVGDTNLNSSLECHLPNGSVARSGSASSSVLQAGGVKKMEHSENKVNSKKSLTDDQCDFQPGDDMPIPRLSPELKITTDSLDVSCSEDDEGQLPFHKYLMEIPERELSPFFLYMPTIPEEPELEAQMAIEHLTECCHEELSVLTEEELVALNLDVLFSEDREVTTNAEKGAEKVDPSSPFESRPVLSQQGPQEARPKVAPLSTEVEHARSMSAAVVPSAVTKDFVANESLKMCQSRGAIVLSEDGQDISTRADDLVSMESALMHPGNYNQAEFGEQFAKKL</sequence>
<feature type="region of interest" description="Disordered" evidence="1">
    <location>
        <begin position="184"/>
        <end position="221"/>
    </location>
</feature>
<feature type="compositionally biased region" description="Basic and acidic residues" evidence="1">
    <location>
        <begin position="184"/>
        <end position="195"/>
    </location>
</feature>
<reference evidence="2" key="1">
    <citation type="journal article" date="2020" name="Cell">
        <title>Large-Scale Comparative Analyses of Tick Genomes Elucidate Their Genetic Diversity and Vector Capacities.</title>
        <authorList>
            <consortium name="Tick Genome and Microbiome Consortium (TIGMIC)"/>
            <person name="Jia N."/>
            <person name="Wang J."/>
            <person name="Shi W."/>
            <person name="Du L."/>
            <person name="Sun Y."/>
            <person name="Zhan W."/>
            <person name="Jiang J.F."/>
            <person name="Wang Q."/>
            <person name="Zhang B."/>
            <person name="Ji P."/>
            <person name="Bell-Sakyi L."/>
            <person name="Cui X.M."/>
            <person name="Yuan T.T."/>
            <person name="Jiang B.G."/>
            <person name="Yang W.F."/>
            <person name="Lam T.T."/>
            <person name="Chang Q.C."/>
            <person name="Ding S.J."/>
            <person name="Wang X.J."/>
            <person name="Zhu J.G."/>
            <person name="Ruan X.D."/>
            <person name="Zhao L."/>
            <person name="Wei J.T."/>
            <person name="Ye R.Z."/>
            <person name="Que T.C."/>
            <person name="Du C.H."/>
            <person name="Zhou Y.H."/>
            <person name="Cheng J.X."/>
            <person name="Dai P.F."/>
            <person name="Guo W.B."/>
            <person name="Han X.H."/>
            <person name="Huang E.J."/>
            <person name="Li L.F."/>
            <person name="Wei W."/>
            <person name="Gao Y.C."/>
            <person name="Liu J.Z."/>
            <person name="Shao H.Z."/>
            <person name="Wang X."/>
            <person name="Wang C.C."/>
            <person name="Yang T.C."/>
            <person name="Huo Q.B."/>
            <person name="Li W."/>
            <person name="Chen H.Y."/>
            <person name="Chen S.E."/>
            <person name="Zhou L.G."/>
            <person name="Ni X.B."/>
            <person name="Tian J.H."/>
            <person name="Sheng Y."/>
            <person name="Liu T."/>
            <person name="Pan Y.S."/>
            <person name="Xia L.Y."/>
            <person name="Li J."/>
            <person name="Zhao F."/>
            <person name="Cao W.C."/>
        </authorList>
    </citation>
    <scope>NUCLEOTIDE SEQUENCE</scope>
    <source>
        <strain evidence="2">Rmic-2018</strain>
    </source>
</reference>
<gene>
    <name evidence="2" type="ORF">HPB51_027076</name>
</gene>
<evidence type="ECO:0000256" key="1">
    <source>
        <dbReference type="SAM" id="MobiDB-lite"/>
    </source>
</evidence>
<feature type="compositionally biased region" description="Basic and acidic residues" evidence="1">
    <location>
        <begin position="57"/>
        <end position="66"/>
    </location>
</feature>
<feature type="region of interest" description="Disordered" evidence="1">
    <location>
        <begin position="1"/>
        <end position="91"/>
    </location>
</feature>